<keyword evidence="1" id="KW-0175">Coiled coil</keyword>
<proteinExistence type="predicted"/>
<dbReference type="EMBL" id="HBDZ01013830">
    <property type="protein sequence ID" value="CAD8248303.1"/>
    <property type="molecule type" value="Transcribed_RNA"/>
</dbReference>
<reference evidence="2" key="1">
    <citation type="submission" date="2021-01" db="EMBL/GenBank/DDBJ databases">
        <authorList>
            <person name="Corre E."/>
            <person name="Pelletier E."/>
            <person name="Niang G."/>
            <person name="Scheremetjew M."/>
            <person name="Finn R."/>
            <person name="Kale V."/>
            <person name="Holt S."/>
            <person name="Cochrane G."/>
            <person name="Meng A."/>
            <person name="Brown T."/>
            <person name="Cohen L."/>
        </authorList>
    </citation>
    <scope>NUCLEOTIDE SEQUENCE</scope>
    <source>
        <strain evidence="2">CCMP1413</strain>
    </source>
</reference>
<gene>
    <name evidence="2" type="ORF">PCOL08062_LOCUS10591</name>
</gene>
<organism evidence="2">
    <name type="scientific">Prasinoderma coloniale</name>
    <dbReference type="NCBI Taxonomy" id="156133"/>
    <lineage>
        <taxon>Eukaryota</taxon>
        <taxon>Viridiplantae</taxon>
        <taxon>Prasinodermophyta</taxon>
        <taxon>Prasinodermophyceae</taxon>
        <taxon>Prasinodermales</taxon>
        <taxon>Prasinodermaceae</taxon>
        <taxon>Prasinoderma</taxon>
    </lineage>
</organism>
<dbReference type="AlphaFoldDB" id="A0A7R9Y6H2"/>
<protein>
    <submittedName>
        <fullName evidence="2">Uncharacterized protein</fullName>
    </submittedName>
</protein>
<evidence type="ECO:0000256" key="1">
    <source>
        <dbReference type="SAM" id="Coils"/>
    </source>
</evidence>
<feature type="coiled-coil region" evidence="1">
    <location>
        <begin position="81"/>
        <end position="166"/>
    </location>
</feature>
<sequence length="364" mass="41364">MATPRVPSLRTICGQALREKWSQELVDACEPFVAREEMLEEELNAELRHLMGEEDDAAGVIGDKEYTLHTQRRSLSSDAEVRELESLVRRQRDLLRQLDKTFDVLGAGNKSTRKQMLKEHEERANKATKEVNALWKAAKRKRKRKMDALDRECVELCREKDAVRARFKSRRAALRRGYDIEKHKIERQRTSAARKTVSAADKLKTMPFVAPSSMDPATARICSAPTCGCNIFDSADPERLMCTSRGCAVTKYECGCRLGFCAWCGKAACVRHLKEHHGKNCRNKNQRCGYKATFEDLSPLSVVMGRDMPMEQCCGCVVDGPDVRCVDCGVKLCPDCTYDMDGDVLCRVCCEDEYMAYDEDYHIF</sequence>
<evidence type="ECO:0000313" key="2">
    <source>
        <dbReference type="EMBL" id="CAD8248303.1"/>
    </source>
</evidence>
<accession>A0A7R9Y6H2</accession>
<name>A0A7R9Y6H2_9VIRI</name>